<dbReference type="InterPro" id="IPR050069">
    <property type="entry name" value="Urease_subunit"/>
</dbReference>
<accession>A0ABU2H2A2</accession>
<dbReference type="RefSeq" id="WP_310910896.1">
    <property type="nucleotide sequence ID" value="NZ_JAVLVT010000001.1"/>
</dbReference>
<keyword evidence="1 3" id="KW-0378">Hydrolase</keyword>
<dbReference type="CDD" id="cd00407">
    <property type="entry name" value="Urease_beta"/>
    <property type="match status" value="1"/>
</dbReference>
<evidence type="ECO:0000313" key="4">
    <source>
        <dbReference type="Proteomes" id="UP001250214"/>
    </source>
</evidence>
<sequence>MIPGEICAAAGELELNAGRPRRLLVVANDGDRPIQIGSHFHLAEANPALRMDRAAAWGQRLDLPAGGSLRILPGTEVEVAVVPFAGARRVPGIRTGKSHEQTNTAAEAQQ</sequence>
<dbReference type="Pfam" id="PF00699">
    <property type="entry name" value="Urease_beta"/>
    <property type="match status" value="1"/>
</dbReference>
<proteinExistence type="predicted"/>
<dbReference type="Proteomes" id="UP001250214">
    <property type="component" value="Unassembled WGS sequence"/>
</dbReference>
<evidence type="ECO:0000313" key="3">
    <source>
        <dbReference type="EMBL" id="MDS1269426.1"/>
    </source>
</evidence>
<name>A0ABU2H2A2_9ACTN</name>
<reference evidence="4" key="1">
    <citation type="submission" date="2023-07" db="EMBL/GenBank/DDBJ databases">
        <title>Novel species in the genus Lipingzhangella isolated from Sambhar Salt Lake.</title>
        <authorList>
            <person name="Jiya N."/>
            <person name="Kajale S."/>
            <person name="Sharma A."/>
        </authorList>
    </citation>
    <scope>NUCLEOTIDE SEQUENCE [LARGE SCALE GENOMIC DNA]</scope>
    <source>
        <strain evidence="4">LS1_29</strain>
    </source>
</reference>
<dbReference type="PANTHER" id="PTHR33569:SF1">
    <property type="entry name" value="UREASE"/>
    <property type="match status" value="1"/>
</dbReference>
<dbReference type="SUPFAM" id="SSF51278">
    <property type="entry name" value="Urease, beta-subunit"/>
    <property type="match status" value="1"/>
</dbReference>
<comment type="caution">
    <text evidence="3">The sequence shown here is derived from an EMBL/GenBank/DDBJ whole genome shotgun (WGS) entry which is preliminary data.</text>
</comment>
<dbReference type="Gene3D" id="2.10.150.10">
    <property type="entry name" value="Urease, beta subunit"/>
    <property type="match status" value="1"/>
</dbReference>
<dbReference type="GO" id="GO:0009039">
    <property type="term" value="F:urease activity"/>
    <property type="evidence" value="ECO:0007669"/>
    <property type="project" value="UniProtKB-EC"/>
</dbReference>
<evidence type="ECO:0000256" key="2">
    <source>
        <dbReference type="ARBA" id="ARBA00047778"/>
    </source>
</evidence>
<dbReference type="InterPro" id="IPR036461">
    <property type="entry name" value="Urease_betasu_sf"/>
</dbReference>
<protein>
    <submittedName>
        <fullName evidence="3">Urease subunit beta</fullName>
        <ecNumber evidence="3">3.5.1.5</ecNumber>
    </submittedName>
</protein>
<dbReference type="PANTHER" id="PTHR33569">
    <property type="entry name" value="UREASE"/>
    <property type="match status" value="1"/>
</dbReference>
<organism evidence="3 4">
    <name type="scientific">Lipingzhangella rawalii</name>
    <dbReference type="NCBI Taxonomy" id="2055835"/>
    <lineage>
        <taxon>Bacteria</taxon>
        <taxon>Bacillati</taxon>
        <taxon>Actinomycetota</taxon>
        <taxon>Actinomycetes</taxon>
        <taxon>Streptosporangiales</taxon>
        <taxon>Nocardiopsidaceae</taxon>
        <taxon>Lipingzhangella</taxon>
    </lineage>
</organism>
<comment type="catalytic activity">
    <reaction evidence="2">
        <text>urea + 2 H2O + H(+) = hydrogencarbonate + 2 NH4(+)</text>
        <dbReference type="Rhea" id="RHEA:20557"/>
        <dbReference type="ChEBI" id="CHEBI:15377"/>
        <dbReference type="ChEBI" id="CHEBI:15378"/>
        <dbReference type="ChEBI" id="CHEBI:16199"/>
        <dbReference type="ChEBI" id="CHEBI:17544"/>
        <dbReference type="ChEBI" id="CHEBI:28938"/>
        <dbReference type="EC" id="3.5.1.5"/>
    </reaction>
</comment>
<dbReference type="NCBIfam" id="TIGR00192">
    <property type="entry name" value="urease_beta"/>
    <property type="match status" value="1"/>
</dbReference>
<evidence type="ECO:0000256" key="1">
    <source>
        <dbReference type="ARBA" id="ARBA00022801"/>
    </source>
</evidence>
<gene>
    <name evidence="3" type="primary">ureB</name>
    <name evidence="3" type="ORF">RIF23_03850</name>
</gene>
<keyword evidence="4" id="KW-1185">Reference proteome</keyword>
<dbReference type="EMBL" id="JAVLVT010000001">
    <property type="protein sequence ID" value="MDS1269426.1"/>
    <property type="molecule type" value="Genomic_DNA"/>
</dbReference>
<dbReference type="EC" id="3.5.1.5" evidence="3"/>
<dbReference type="InterPro" id="IPR002019">
    <property type="entry name" value="Urease_beta-like"/>
</dbReference>